<protein>
    <submittedName>
        <fullName evidence="2">PPM-type phosphatase domain-containing protein</fullName>
    </submittedName>
</protein>
<name>A0A7E4ZZP9_PANRE</name>
<dbReference type="Proteomes" id="UP000492821">
    <property type="component" value="Unassembled WGS sequence"/>
</dbReference>
<evidence type="ECO:0000313" key="1">
    <source>
        <dbReference type="Proteomes" id="UP000492821"/>
    </source>
</evidence>
<dbReference type="AlphaFoldDB" id="A0A7E4ZZP9"/>
<accession>A0A7E4ZZP9</accession>
<reference evidence="1" key="1">
    <citation type="journal article" date="2013" name="Genetics">
        <title>The draft genome and transcriptome of Panagrellus redivivus are shaped by the harsh demands of a free-living lifestyle.</title>
        <authorList>
            <person name="Srinivasan J."/>
            <person name="Dillman A.R."/>
            <person name="Macchietto M.G."/>
            <person name="Heikkinen L."/>
            <person name="Lakso M."/>
            <person name="Fracchia K.M."/>
            <person name="Antoshechkin I."/>
            <person name="Mortazavi A."/>
            <person name="Wong G."/>
            <person name="Sternberg P.W."/>
        </authorList>
    </citation>
    <scope>NUCLEOTIDE SEQUENCE [LARGE SCALE GENOMIC DNA]</scope>
    <source>
        <strain evidence="1">MT8872</strain>
    </source>
</reference>
<proteinExistence type="predicted"/>
<organism evidence="1 2">
    <name type="scientific">Panagrellus redivivus</name>
    <name type="common">Microworm</name>
    <dbReference type="NCBI Taxonomy" id="6233"/>
    <lineage>
        <taxon>Eukaryota</taxon>
        <taxon>Metazoa</taxon>
        <taxon>Ecdysozoa</taxon>
        <taxon>Nematoda</taxon>
        <taxon>Chromadorea</taxon>
        <taxon>Rhabditida</taxon>
        <taxon>Tylenchina</taxon>
        <taxon>Panagrolaimomorpha</taxon>
        <taxon>Panagrolaimoidea</taxon>
        <taxon>Panagrolaimidae</taxon>
        <taxon>Panagrellus</taxon>
    </lineage>
</organism>
<sequence>MFVKAQPTEVSHAWHGCLVMSVASAGGGWNNGDSSVLIAKNIADKLTSMGSLHPPDNVVLVVNSRPPRNRSP</sequence>
<reference evidence="2" key="2">
    <citation type="submission" date="2020-10" db="UniProtKB">
        <authorList>
            <consortium name="WormBaseParasite"/>
        </authorList>
    </citation>
    <scope>IDENTIFICATION</scope>
</reference>
<keyword evidence="1" id="KW-1185">Reference proteome</keyword>
<dbReference type="WBParaSite" id="Pan_g5838.t1">
    <property type="protein sequence ID" value="Pan_g5838.t1"/>
    <property type="gene ID" value="Pan_g5838"/>
</dbReference>
<evidence type="ECO:0000313" key="2">
    <source>
        <dbReference type="WBParaSite" id="Pan_g5838.t1"/>
    </source>
</evidence>